<feature type="domain" description="AMOP" evidence="10">
    <location>
        <begin position="644"/>
        <end position="795"/>
    </location>
</feature>
<dbReference type="InterPro" id="IPR035976">
    <property type="entry name" value="Sushi/SCR/CCP_sf"/>
</dbReference>
<dbReference type="VEuPathDB" id="VectorBase:MDOMA2_009844"/>
<dbReference type="InterPro" id="IPR014756">
    <property type="entry name" value="Ig_E-set"/>
</dbReference>
<keyword evidence="3 8" id="KW-1133">Transmembrane helix</keyword>
<reference evidence="16" key="2">
    <citation type="submission" date="2025-05" db="UniProtKB">
        <authorList>
            <consortium name="RefSeq"/>
        </authorList>
    </citation>
    <scope>IDENTIFICATION</scope>
    <source>
        <strain evidence="16">Aabys</strain>
        <tissue evidence="16">Whole body</tissue>
    </source>
</reference>
<gene>
    <name evidence="14" type="primary">101891325</name>
    <name evidence="16" type="synonym">LOC101891325</name>
</gene>
<dbReference type="SMART" id="SM00723">
    <property type="entry name" value="AMOP"/>
    <property type="match status" value="1"/>
</dbReference>
<dbReference type="InterPro" id="IPR051495">
    <property type="entry name" value="Epithelial_Barrier/Signaling"/>
</dbReference>
<evidence type="ECO:0000256" key="7">
    <source>
        <dbReference type="SAM" id="MobiDB-lite"/>
    </source>
</evidence>
<dbReference type="eggNOG" id="KOG4291">
    <property type="taxonomic scope" value="Eukaryota"/>
</dbReference>
<evidence type="ECO:0000313" key="14">
    <source>
        <dbReference type="EnsemblMetazoa" id="MDOA001989-PB"/>
    </source>
</evidence>
<dbReference type="EnsemblMetazoa" id="MDOA001989-RB">
    <property type="protein sequence ID" value="MDOA001989-PB"/>
    <property type="gene ID" value="MDOA001989"/>
</dbReference>
<evidence type="ECO:0000259" key="10">
    <source>
        <dbReference type="PROSITE" id="PS50856"/>
    </source>
</evidence>
<dbReference type="VEuPathDB" id="VectorBase:MDOA001989"/>
<feature type="compositionally biased region" description="Polar residues" evidence="7">
    <location>
        <begin position="1346"/>
        <end position="1363"/>
    </location>
</feature>
<dbReference type="InterPro" id="IPR001846">
    <property type="entry name" value="VWF_type-D"/>
</dbReference>
<proteinExistence type="predicted"/>
<dbReference type="Pfam" id="PF06119">
    <property type="entry name" value="NIDO"/>
    <property type="match status" value="1"/>
</dbReference>
<protein>
    <submittedName>
        <fullName evidence="16">Protein mesh isoform X4</fullName>
    </submittedName>
</protein>
<reference evidence="14" key="1">
    <citation type="submission" date="2020-05" db="UniProtKB">
        <authorList>
            <consortium name="EnsemblMetazoa"/>
        </authorList>
    </citation>
    <scope>IDENTIFICATION</scope>
    <source>
        <strain evidence="14">Aabys</strain>
    </source>
</reference>
<evidence type="ECO:0000256" key="1">
    <source>
        <dbReference type="ARBA" id="ARBA00004370"/>
    </source>
</evidence>
<evidence type="ECO:0000313" key="16">
    <source>
        <dbReference type="RefSeq" id="XP_058979832.1"/>
    </source>
</evidence>
<dbReference type="SUPFAM" id="SSF57535">
    <property type="entry name" value="Complement control module/SCR domain"/>
    <property type="match status" value="1"/>
</dbReference>
<dbReference type="OrthoDB" id="6051552at2759"/>
<feature type="domain" description="NIDO" evidence="12">
    <location>
        <begin position="247"/>
        <end position="413"/>
    </location>
</feature>
<dbReference type="GO" id="GO:0016020">
    <property type="term" value="C:membrane"/>
    <property type="evidence" value="ECO:0007669"/>
    <property type="project" value="UniProtKB-SubCell"/>
</dbReference>
<dbReference type="Proteomes" id="UP001652621">
    <property type="component" value="Unplaced"/>
</dbReference>
<dbReference type="GO" id="GO:0007160">
    <property type="term" value="P:cell-matrix adhesion"/>
    <property type="evidence" value="ECO:0007669"/>
    <property type="project" value="InterPro"/>
</dbReference>
<dbReference type="Pfam" id="PF23263">
    <property type="entry name" value="C8-3_MUC4"/>
    <property type="match status" value="1"/>
</dbReference>
<dbReference type="InterPro" id="IPR000436">
    <property type="entry name" value="Sushi_SCR_CCP_dom"/>
</dbReference>
<keyword evidence="15" id="KW-1185">Reference proteome</keyword>
<organism evidence="14">
    <name type="scientific">Musca domestica</name>
    <name type="common">House fly</name>
    <dbReference type="NCBI Taxonomy" id="7370"/>
    <lineage>
        <taxon>Eukaryota</taxon>
        <taxon>Metazoa</taxon>
        <taxon>Ecdysozoa</taxon>
        <taxon>Arthropoda</taxon>
        <taxon>Hexapoda</taxon>
        <taxon>Insecta</taxon>
        <taxon>Pterygota</taxon>
        <taxon>Neoptera</taxon>
        <taxon>Endopterygota</taxon>
        <taxon>Diptera</taxon>
        <taxon>Brachycera</taxon>
        <taxon>Muscomorpha</taxon>
        <taxon>Muscoidea</taxon>
        <taxon>Muscidae</taxon>
        <taxon>Musca</taxon>
    </lineage>
</organism>
<evidence type="ECO:0000256" key="8">
    <source>
        <dbReference type="SAM" id="Phobius"/>
    </source>
</evidence>
<keyword evidence="2 8" id="KW-0812">Transmembrane</keyword>
<feature type="compositionally biased region" description="Low complexity" evidence="7">
    <location>
        <begin position="64"/>
        <end position="73"/>
    </location>
</feature>
<feature type="compositionally biased region" description="Low complexity" evidence="7">
    <location>
        <begin position="1404"/>
        <end position="1417"/>
    </location>
</feature>
<dbReference type="PROSITE" id="PS50923">
    <property type="entry name" value="SUSHI"/>
    <property type="match status" value="1"/>
</dbReference>
<dbReference type="CDD" id="cd00033">
    <property type="entry name" value="CCP"/>
    <property type="match status" value="1"/>
</dbReference>
<dbReference type="Gene3D" id="2.60.40.10">
    <property type="entry name" value="Immunoglobulins"/>
    <property type="match status" value="1"/>
</dbReference>
<evidence type="ECO:0000256" key="3">
    <source>
        <dbReference type="ARBA" id="ARBA00022989"/>
    </source>
</evidence>
<dbReference type="InterPro" id="IPR056619">
    <property type="entry name" value="C8-3_MUC4"/>
</dbReference>
<feature type="chain" id="PRO_5044559955" evidence="9">
    <location>
        <begin position="22"/>
        <end position="1448"/>
    </location>
</feature>
<evidence type="ECO:0000313" key="15">
    <source>
        <dbReference type="Proteomes" id="UP001652621"/>
    </source>
</evidence>
<dbReference type="Gene3D" id="2.10.70.10">
    <property type="entry name" value="Complement Module, domain 1"/>
    <property type="match status" value="1"/>
</dbReference>
<feature type="transmembrane region" description="Helical" evidence="8">
    <location>
        <begin position="1175"/>
        <end position="1199"/>
    </location>
</feature>
<feature type="domain" description="VWFD" evidence="13">
    <location>
        <begin position="808"/>
        <end position="1012"/>
    </location>
</feature>
<dbReference type="InterPro" id="IPR003886">
    <property type="entry name" value="NIDO_dom"/>
</dbReference>
<evidence type="ECO:0000256" key="2">
    <source>
        <dbReference type="ARBA" id="ARBA00022692"/>
    </source>
</evidence>
<dbReference type="PANTHER" id="PTHR13802">
    <property type="entry name" value="MUCIN 4-RELATED"/>
    <property type="match status" value="1"/>
</dbReference>
<dbReference type="SMART" id="SM00539">
    <property type="entry name" value="NIDO"/>
    <property type="match status" value="1"/>
</dbReference>
<feature type="region of interest" description="Disordered" evidence="7">
    <location>
        <begin position="61"/>
        <end position="82"/>
    </location>
</feature>
<comment type="subcellular location">
    <subcellularLocation>
        <location evidence="1">Membrane</location>
    </subcellularLocation>
</comment>
<evidence type="ECO:0000256" key="4">
    <source>
        <dbReference type="ARBA" id="ARBA00023136"/>
    </source>
</evidence>
<feature type="domain" description="Sushi" evidence="11">
    <location>
        <begin position="1107"/>
        <end position="1167"/>
    </location>
</feature>
<keyword evidence="6" id="KW-0768">Sushi</keyword>
<dbReference type="InterPro" id="IPR013783">
    <property type="entry name" value="Ig-like_fold"/>
</dbReference>
<evidence type="ECO:0000256" key="5">
    <source>
        <dbReference type="ARBA" id="ARBA00023157"/>
    </source>
</evidence>
<dbReference type="RefSeq" id="XP_058979832.1">
    <property type="nucleotide sequence ID" value="XM_059123849.1"/>
</dbReference>
<dbReference type="Pfam" id="PF00084">
    <property type="entry name" value="Sushi"/>
    <property type="match status" value="1"/>
</dbReference>
<comment type="caution">
    <text evidence="6">Lacks conserved residue(s) required for the propagation of feature annotation.</text>
</comment>
<dbReference type="SMART" id="SM00216">
    <property type="entry name" value="VWD"/>
    <property type="match status" value="1"/>
</dbReference>
<sequence>MRFKLFLASLLACGFISYVIANENVSTETESVSANTKDKKGVRSTVLDKNEVVEMIEILPPQPKQKQQQQHQHTAPKVSSTTGTLVANMSQQRSGALQMADFYLGELGYDIVNDNGYNWDPNNRMAPPTMPSHSLTGGYTITPQRLAEIRSYFMYWYFDQDMYGGRGDYQFDIHASTTQIHKNLNFQLPFYGFRFNYTRVSLNGYLEFSDPPEYFTYPLVFPVKDWPKKNDPSFIGIFFSKCRVGRIYPTDIDQRTPGVYFRMERDLMTRTDRFGVEVRERTMWDIRDGVVGAETFVPKHVVITTWKNVSFAGGIDNSLFTTNTFQMVLATDEVYTYAIFNYDVLNWSAHTEAGGDTTHGEGGVPAFVGFNAGNGTRSYEYKPYSQNMVIRDLTGRGWGNGFPGRHIFRLDEEILIGSCNKDIDAAILPLTFAPESGNMLGGTVVNITGPCFDPNVRVMCHFDTEDVLGQYVDKNRVICVQPYLKAEGYIRFEISVGNERFKWRGKYFVETPAAATEKIFFETDDVHKKAPKEIRINWNAYNLTSNANANIMISLWGYRETTIHPQLEYIDVIEAASSNTGHYIISPQNYINRNNINNDLQFGFIQINLTDPQQYNNLKISPLLWSRPIPLAWYFKPQWERKFGYKWPRALCDNWIRNDRFLRNFAADLPLCPCTLEQAVYDKGRYRPDRDCDKDSNPTCLRHKTAIHCVVSGTPTAQGAEQQCCYDRYGFLMLSQDQVWGSRPRRIHNLGKMPWNEASKVPTLSTWFHDMRPFYSCCYWQEEQAVGCETYRFERRPSQDCVAYQAPGVAGVFGDPHFITFDGTQYTFNGLGEFVLSRSVDADQRFEVQGRFEQVPNNVYGPVPATQLTALAMRGNTTTTIEVRIRPKHARWRYKMDVLADGRRVYFDRESLKFQHFDGVTVYTPTYLLNQSQVVVMFDSGIGVEVIENEGYMTGRVYLPWNFINKTAGLFGNWSFNPMDDFTLPNGQVLNINPSDFKTVHNQWAMNWMLADRDLPGVGAALFTREFGRTASYFANSSFVPNYIQEPANFLPANRSYDVEKAEDLCGESYQCRYDYGMTLNRDLAHFTKNYYDSLINIRTLNSQRVVSCGVLETPRFGRKLSFNFMPGAKVSFECNEGFVLIGDQRRECLSNGLWNIPEYGYTTCLREVFYTRRVAFIAIGIIIAVILPLMLCIVCGVYRFRQKQLKEDPQWQMTLPRSRASSRTNLRALNANGDYDSDTDATGTLKKTKKWDLDDGDVTSSEGEKPKQMGRRSLRGISGTDQDQLPEHEEHDEHAAAGVAGHSDEHDDVGVQHPAGYHQPPSPEADDHDEHGLPLHQAMHPAAGTQAQYSPTFSGADSSFSGESYHPNNPPQTRYGGVQVLPNTNSQYFNRPPSSMPVTGGQAVPAATPVRPAPIVGTPLTQDNGLPSPPHAASPTPSALNQRSTEV</sequence>
<accession>A0A1I8M7B4</accession>
<evidence type="ECO:0000259" key="13">
    <source>
        <dbReference type="PROSITE" id="PS51233"/>
    </source>
</evidence>
<dbReference type="SMART" id="SM00032">
    <property type="entry name" value="CCP"/>
    <property type="match status" value="1"/>
</dbReference>
<feature type="compositionally biased region" description="Basic and acidic residues" evidence="7">
    <location>
        <begin position="1286"/>
        <end position="1296"/>
    </location>
</feature>
<name>A0A1I8M7B4_MUSDO</name>
<feature type="region of interest" description="Disordered" evidence="7">
    <location>
        <begin position="1396"/>
        <end position="1448"/>
    </location>
</feature>
<dbReference type="PROSITE" id="PS51220">
    <property type="entry name" value="NIDO"/>
    <property type="match status" value="1"/>
</dbReference>
<dbReference type="Pfam" id="PF00094">
    <property type="entry name" value="VWD"/>
    <property type="match status" value="1"/>
</dbReference>
<evidence type="ECO:0000259" key="12">
    <source>
        <dbReference type="PROSITE" id="PS51220"/>
    </source>
</evidence>
<feature type="region of interest" description="Disordered" evidence="7">
    <location>
        <begin position="1252"/>
        <end position="1379"/>
    </location>
</feature>
<dbReference type="SUPFAM" id="SSF81296">
    <property type="entry name" value="E set domains"/>
    <property type="match status" value="1"/>
</dbReference>
<feature type="signal peptide" evidence="9">
    <location>
        <begin position="1"/>
        <end position="21"/>
    </location>
</feature>
<dbReference type="PROSITE" id="PS51233">
    <property type="entry name" value="VWFD"/>
    <property type="match status" value="1"/>
</dbReference>
<dbReference type="Pfam" id="PF03782">
    <property type="entry name" value="AMOP"/>
    <property type="match status" value="1"/>
</dbReference>
<evidence type="ECO:0000256" key="6">
    <source>
        <dbReference type="PROSITE-ProRule" id="PRU00302"/>
    </source>
</evidence>
<evidence type="ECO:0000256" key="9">
    <source>
        <dbReference type="SAM" id="SignalP"/>
    </source>
</evidence>
<keyword evidence="9" id="KW-0732">Signal</keyword>
<dbReference type="PANTHER" id="PTHR13802:SF52">
    <property type="entry name" value="MUCIN-4"/>
    <property type="match status" value="1"/>
</dbReference>
<evidence type="ECO:0000259" key="11">
    <source>
        <dbReference type="PROSITE" id="PS50923"/>
    </source>
</evidence>
<keyword evidence="5" id="KW-1015">Disulfide bond</keyword>
<dbReference type="STRING" id="7370.A0A1I8M7B4"/>
<dbReference type="InterPro" id="IPR005533">
    <property type="entry name" value="AMOP_dom"/>
</dbReference>
<keyword evidence="4 8" id="KW-0472">Membrane</keyword>
<dbReference type="PROSITE" id="PS50856">
    <property type="entry name" value="AMOP"/>
    <property type="match status" value="1"/>
</dbReference>